<keyword evidence="2" id="KW-1185">Reference proteome</keyword>
<dbReference type="Proteomes" id="UP000233606">
    <property type="component" value="Unassembled WGS sequence"/>
</dbReference>
<accession>A0ACC9MQV6</accession>
<evidence type="ECO:0000313" key="1">
    <source>
        <dbReference type="EMBL" id="PKE55881.1"/>
    </source>
</evidence>
<dbReference type="EMBL" id="PIWU01000015">
    <property type="protein sequence ID" value="PKE55881.1"/>
    <property type="molecule type" value="Genomic_DNA"/>
</dbReference>
<organism evidence="1 2">
    <name type="scientific">Macrococcoides caseolyticum</name>
    <dbReference type="NCBI Taxonomy" id="69966"/>
    <lineage>
        <taxon>Bacteria</taxon>
        <taxon>Bacillati</taxon>
        <taxon>Bacillota</taxon>
        <taxon>Bacilli</taxon>
        <taxon>Bacillales</taxon>
        <taxon>Staphylococcaceae</taxon>
        <taxon>Macrococcoides</taxon>
    </lineage>
</organism>
<gene>
    <name evidence="1" type="ORF">CW682_09735</name>
</gene>
<comment type="caution">
    <text evidence="1">The sequence shown here is derived from an EMBL/GenBank/DDBJ whole genome shotgun (WGS) entry which is preliminary data.</text>
</comment>
<proteinExistence type="predicted"/>
<reference evidence="1" key="1">
    <citation type="submission" date="2017-12" db="EMBL/GenBank/DDBJ databases">
        <title>Genomics of Macrococcus caseolyticus.</title>
        <authorList>
            <person name="MacFadyen A.C."/>
            <person name="Paterson G.K."/>
        </authorList>
    </citation>
    <scope>NUCLEOTIDE SEQUENCE</scope>
    <source>
        <strain evidence="1">5459_5_49</strain>
    </source>
</reference>
<sequence>MFDRFYIHDIIIERITGTTRDTSTYPVKTVNQVAMIPKKAFLDTPSTTDVDKYHQRNIKLTRFMYYDAGAFNIKKTDVIIYKNERYEVTGDDEDQGGQGKYMRLPLNKL</sequence>
<protein>
    <submittedName>
        <fullName evidence="1">Uncharacterized protein</fullName>
    </submittedName>
</protein>
<evidence type="ECO:0000313" key="2">
    <source>
        <dbReference type="Proteomes" id="UP000233606"/>
    </source>
</evidence>
<name>A0ACC9MQV6_9STAP</name>